<accession>A0A2W5Z6P9</accession>
<dbReference type="RefSeq" id="WP_337313457.1">
    <property type="nucleotide sequence ID" value="NZ_JAEKNS010000140.1"/>
</dbReference>
<comment type="caution">
    <text evidence="2">The sequence shown here is derived from an EMBL/GenBank/DDBJ whole genome shotgun (WGS) entry which is preliminary data.</text>
</comment>
<dbReference type="AlphaFoldDB" id="A0A2W5Z6P9"/>
<evidence type="ECO:0000313" key="3">
    <source>
        <dbReference type="Proteomes" id="UP000248724"/>
    </source>
</evidence>
<accession>A0A934K5H1</accession>
<organism evidence="2 3">
    <name type="scientific">Candidatus Aeolococcus gillhamiae</name>
    <dbReference type="NCBI Taxonomy" id="3127015"/>
    <lineage>
        <taxon>Bacteria</taxon>
        <taxon>Bacillati</taxon>
        <taxon>Candidatus Dormiibacterota</taxon>
        <taxon>Candidatus Dormibacteria</taxon>
        <taxon>Candidatus Aeolococcales</taxon>
        <taxon>Candidatus Aeolococcaceae</taxon>
        <taxon>Candidatus Aeolococcus</taxon>
    </lineage>
</organism>
<reference evidence="2 3" key="1">
    <citation type="journal article" date="2017" name="Nature">
        <title>Atmospheric trace gases support primary production in Antarctic desert surface soil.</title>
        <authorList>
            <person name="Ji M."/>
            <person name="Greening C."/>
            <person name="Vanwonterghem I."/>
            <person name="Carere C.R."/>
            <person name="Bay S.K."/>
            <person name="Steen J.A."/>
            <person name="Montgomery K."/>
            <person name="Lines T."/>
            <person name="Beardall J."/>
            <person name="van Dorst J."/>
            <person name="Snape I."/>
            <person name="Stott M.B."/>
            <person name="Hugenholtz P."/>
            <person name="Ferrari B.C."/>
        </authorList>
    </citation>
    <scope>NUCLEOTIDE SEQUENCE [LARGE SCALE GENOMIC DNA]</scope>
    <source>
        <strain evidence="2">RRmetagenome_bin12</strain>
    </source>
</reference>
<protein>
    <submittedName>
        <fullName evidence="2">Uncharacterized protein</fullName>
    </submittedName>
</protein>
<dbReference type="EMBL" id="QHBU01000194">
    <property type="protein sequence ID" value="PZR79707.1"/>
    <property type="molecule type" value="Genomic_DNA"/>
</dbReference>
<evidence type="ECO:0000313" key="4">
    <source>
        <dbReference type="Proteomes" id="UP000606991"/>
    </source>
</evidence>
<proteinExistence type="predicted"/>
<evidence type="ECO:0000313" key="2">
    <source>
        <dbReference type="EMBL" id="PZR79707.1"/>
    </source>
</evidence>
<dbReference type="Proteomes" id="UP000606991">
    <property type="component" value="Unassembled WGS sequence"/>
</dbReference>
<evidence type="ECO:0000313" key="1">
    <source>
        <dbReference type="EMBL" id="MBJ7595913.1"/>
    </source>
</evidence>
<gene>
    <name evidence="2" type="ORF">DLM65_09965</name>
    <name evidence="1" type="ORF">JF886_13850</name>
</gene>
<reference evidence="2" key="2">
    <citation type="submission" date="2018-05" db="EMBL/GenBank/DDBJ databases">
        <authorList>
            <person name="Ferrari B."/>
        </authorList>
    </citation>
    <scope>NUCLEOTIDE SEQUENCE</scope>
    <source>
        <strain evidence="2">RRmetagenome_bin12</strain>
    </source>
</reference>
<dbReference type="Proteomes" id="UP000248724">
    <property type="component" value="Unassembled WGS sequence"/>
</dbReference>
<dbReference type="EMBL" id="JAEKNS010000140">
    <property type="protein sequence ID" value="MBJ7595913.1"/>
    <property type="molecule type" value="Genomic_DNA"/>
</dbReference>
<name>A0A2W5Z6P9_9BACT</name>
<sequence>MADPTLASALAKLVVEGGAGDAALRMMKAKRKGQPSDPGLMLRVAVAPDSFDLARETEITKTALLYGDTVELVSPTAAMLFVVRNLQSMTADERLTMSGPISALLGQADASTALPELRSLLRARHMSGRALVQQRKLQRGFDERWDEISAVGDRLWTEAGGRELDVAWDAGLLSFGLVQEAVADYDRLVDHFVDGLREAVQGTRAYPLFDDASGSLVSTAIAEGAWRIPELTARRVSEATMATGLVGNLPAYPTASMRGVIEAREALGEHLPAFRRAVTQLDAVANDPLDESFNDAIRDVYLKEVEPAFADIRTELARVEGSLLGAVGSTAPAPVIATALSFGHLDARVAAGLSAASWAVLAGARMLSERGGRLRSAKRHPFYLLYGANEHWS</sequence>
<reference evidence="1 4" key="3">
    <citation type="submission" date="2020-10" db="EMBL/GenBank/DDBJ databases">
        <title>Ca. Dormibacterota MAGs.</title>
        <authorList>
            <person name="Montgomery K."/>
        </authorList>
    </citation>
    <scope>NUCLEOTIDE SEQUENCE [LARGE SCALE GENOMIC DNA]</scope>
    <source>
        <strain evidence="1">SC8812_S17_18</strain>
    </source>
</reference>